<evidence type="ECO:0000313" key="3">
    <source>
        <dbReference type="Proteomes" id="UP000005240"/>
    </source>
</evidence>
<protein>
    <submittedName>
        <fullName evidence="1 2">Uncharacterized protein</fullName>
    </submittedName>
</protein>
<evidence type="ECO:0000313" key="2">
    <source>
        <dbReference type="EnsemblFungi" id="PTTG_27091-t43_1-p1"/>
    </source>
</evidence>
<dbReference type="EMBL" id="ADAS02000043">
    <property type="protein sequence ID" value="OAV94089.1"/>
    <property type="molecule type" value="Genomic_DNA"/>
</dbReference>
<dbReference type="VEuPathDB" id="FungiDB:PTTG_27091"/>
<reference evidence="1" key="2">
    <citation type="submission" date="2016-05" db="EMBL/GenBank/DDBJ databases">
        <title>Comparative analysis highlights variable genome content of wheat rusts and divergence of the mating loci.</title>
        <authorList>
            <person name="Cuomo C.A."/>
            <person name="Bakkeren G."/>
            <person name="Szabo L."/>
            <person name="Khalil H."/>
            <person name="Joly D."/>
            <person name="Goldberg J."/>
            <person name="Young S."/>
            <person name="Zeng Q."/>
            <person name="Fellers J."/>
        </authorList>
    </citation>
    <scope>NUCLEOTIDE SEQUENCE [LARGE SCALE GENOMIC DNA]</scope>
    <source>
        <strain evidence="1">1-1 BBBD Race 1</strain>
    </source>
</reference>
<dbReference type="AlphaFoldDB" id="A0A180GNV0"/>
<evidence type="ECO:0000313" key="1">
    <source>
        <dbReference type="EMBL" id="OAV94089.1"/>
    </source>
</evidence>
<dbReference type="Proteomes" id="UP000005240">
    <property type="component" value="Unassembled WGS sequence"/>
</dbReference>
<organism evidence="1">
    <name type="scientific">Puccinia triticina (isolate 1-1 / race 1 (BBBD))</name>
    <name type="common">Brown leaf rust fungus</name>
    <dbReference type="NCBI Taxonomy" id="630390"/>
    <lineage>
        <taxon>Eukaryota</taxon>
        <taxon>Fungi</taxon>
        <taxon>Dikarya</taxon>
        <taxon>Basidiomycota</taxon>
        <taxon>Pucciniomycotina</taxon>
        <taxon>Pucciniomycetes</taxon>
        <taxon>Pucciniales</taxon>
        <taxon>Pucciniaceae</taxon>
        <taxon>Puccinia</taxon>
    </lineage>
</organism>
<accession>A0A180GNV0</accession>
<keyword evidence="3" id="KW-1185">Reference proteome</keyword>
<reference evidence="2" key="4">
    <citation type="submission" date="2025-05" db="UniProtKB">
        <authorList>
            <consortium name="EnsemblFungi"/>
        </authorList>
    </citation>
    <scope>IDENTIFICATION</scope>
    <source>
        <strain evidence="2">isolate 1-1 / race 1 (BBBD)</strain>
    </source>
</reference>
<reference evidence="2 3" key="3">
    <citation type="journal article" date="2017" name="G3 (Bethesda)">
        <title>Comparative analysis highlights variable genome content of wheat rusts and divergence of the mating loci.</title>
        <authorList>
            <person name="Cuomo C.A."/>
            <person name="Bakkeren G."/>
            <person name="Khalil H.B."/>
            <person name="Panwar V."/>
            <person name="Joly D."/>
            <person name="Linning R."/>
            <person name="Sakthikumar S."/>
            <person name="Song X."/>
            <person name="Adiconis X."/>
            <person name="Fan L."/>
            <person name="Goldberg J.M."/>
            <person name="Levin J.Z."/>
            <person name="Young S."/>
            <person name="Zeng Q."/>
            <person name="Anikster Y."/>
            <person name="Bruce M."/>
            <person name="Wang M."/>
            <person name="Yin C."/>
            <person name="McCallum B."/>
            <person name="Szabo L.J."/>
            <person name="Hulbert S."/>
            <person name="Chen X."/>
            <person name="Fellers J.P."/>
        </authorList>
    </citation>
    <scope>NUCLEOTIDE SEQUENCE</scope>
    <source>
        <strain evidence="2">isolate 1-1 / race 1 (BBBD)</strain>
        <strain evidence="3">Isolate 1-1 / race 1 (BBBD)</strain>
    </source>
</reference>
<sequence>MSDSQTRFTALPQADRFWTGELATKEEIKETRRMSSYQCLLRPSKAFINPVNDTRTDAHPFSTAASLE</sequence>
<proteinExistence type="predicted"/>
<dbReference type="EnsemblFungi" id="PTTG_27091-t43_1">
    <property type="protein sequence ID" value="PTTG_27091-t43_1-p1"/>
    <property type="gene ID" value="PTTG_27091"/>
</dbReference>
<gene>
    <name evidence="1" type="ORF">PTTG_27091</name>
</gene>
<name>A0A180GNV0_PUCT1</name>
<reference evidence="1" key="1">
    <citation type="submission" date="2009-11" db="EMBL/GenBank/DDBJ databases">
        <authorList>
            <consortium name="The Broad Institute Genome Sequencing Platform"/>
            <person name="Ward D."/>
            <person name="Feldgarden M."/>
            <person name="Earl A."/>
            <person name="Young S.K."/>
            <person name="Zeng Q."/>
            <person name="Koehrsen M."/>
            <person name="Alvarado L."/>
            <person name="Berlin A."/>
            <person name="Bochicchio J."/>
            <person name="Borenstein D."/>
            <person name="Chapman S.B."/>
            <person name="Chen Z."/>
            <person name="Engels R."/>
            <person name="Freedman E."/>
            <person name="Gellesch M."/>
            <person name="Goldberg J."/>
            <person name="Griggs A."/>
            <person name="Gujja S."/>
            <person name="Heilman E."/>
            <person name="Heiman D."/>
            <person name="Hepburn T."/>
            <person name="Howarth C."/>
            <person name="Jen D."/>
            <person name="Larson L."/>
            <person name="Lewis B."/>
            <person name="Mehta T."/>
            <person name="Park D."/>
            <person name="Pearson M."/>
            <person name="Roberts A."/>
            <person name="Saif S."/>
            <person name="Shea T."/>
            <person name="Shenoy N."/>
            <person name="Sisk P."/>
            <person name="Stolte C."/>
            <person name="Sykes S."/>
            <person name="Thomson T."/>
            <person name="Walk T."/>
            <person name="White J."/>
            <person name="Yandava C."/>
            <person name="Izard J."/>
            <person name="Baranova O.V."/>
            <person name="Blanton J.M."/>
            <person name="Tanner A.C."/>
            <person name="Dewhirst F.E."/>
            <person name="Haas B."/>
            <person name="Nusbaum C."/>
            <person name="Birren B."/>
        </authorList>
    </citation>
    <scope>NUCLEOTIDE SEQUENCE [LARGE SCALE GENOMIC DNA]</scope>
    <source>
        <strain evidence="1">1-1 BBBD Race 1</strain>
    </source>
</reference>